<dbReference type="HOGENOM" id="CLU_108835_3_2_6"/>
<dbReference type="AlphaFoldDB" id="Q0VMU6"/>
<evidence type="ECO:0000259" key="1">
    <source>
        <dbReference type="Pfam" id="PF13511"/>
    </source>
</evidence>
<dbReference type="Pfam" id="PF13511">
    <property type="entry name" value="DUF4124"/>
    <property type="match status" value="1"/>
</dbReference>
<reference evidence="2 3" key="1">
    <citation type="journal article" date="2006" name="Nat. Biotechnol.">
        <title>Genome sequence of the ubiquitous hydrocarbon-degrading marine bacterium Alcanivorax borkumensis.</title>
        <authorList>
            <person name="Schneiker S."/>
            <person name="Martins dos Santos V.A.P."/>
            <person name="Bartels D."/>
            <person name="Bekel T."/>
            <person name="Brecht M."/>
            <person name="Buhrmester J."/>
            <person name="Chernikova T.N."/>
            <person name="Denaro R."/>
            <person name="Ferrer M."/>
            <person name="Gertler C."/>
            <person name="Goesmann A."/>
            <person name="Golyshina O.V."/>
            <person name="Kaminski F."/>
            <person name="Khachane A.N."/>
            <person name="Lang S."/>
            <person name="Linke B."/>
            <person name="McHardy A.C."/>
            <person name="Meyer F."/>
            <person name="Nechitaylo T."/>
            <person name="Puehler A."/>
            <person name="Regenhardt D."/>
            <person name="Rupp O."/>
            <person name="Sabirova J.S."/>
            <person name="Selbitschka W."/>
            <person name="Yakimov M.M."/>
            <person name="Timmis K.N."/>
            <person name="Vorhoelter F.-J."/>
            <person name="Weidner S."/>
            <person name="Kaiser O."/>
            <person name="Golyshin P.N."/>
        </authorList>
    </citation>
    <scope>NUCLEOTIDE SEQUENCE [LARGE SCALE GENOMIC DNA]</scope>
    <source>
        <strain evidence="3">ATCC 700651 / DSM 11573 / NCIMB 13689 / SK2</strain>
    </source>
</reference>
<name>Q0VMU6_ALCBS</name>
<sequence length="145" mass="16771">MNMIRIILLSLATASASAEIYRWKDANGNWQFGDRAPQAEHETLDIKPPPKIGQDDALDIHARTQRLLQSQQTQARHKALAEKNARDEYRERFAQPCKQAEKRLEQMRGPFVYVNEDGTHRNANAEEVAADQKKTQKWIDEHCDF</sequence>
<keyword evidence="3" id="KW-1185">Reference proteome</keyword>
<evidence type="ECO:0000313" key="3">
    <source>
        <dbReference type="Proteomes" id="UP000008871"/>
    </source>
</evidence>
<dbReference type="OrthoDB" id="7068596at2"/>
<accession>Q0VMU6</accession>
<proteinExistence type="predicted"/>
<dbReference type="RefSeq" id="WP_011589333.1">
    <property type="nucleotide sequence ID" value="NC_008260.1"/>
</dbReference>
<dbReference type="Proteomes" id="UP000008871">
    <property type="component" value="Chromosome"/>
</dbReference>
<dbReference type="InterPro" id="IPR025392">
    <property type="entry name" value="DUF4124"/>
</dbReference>
<dbReference type="STRING" id="393595.ABO_2054"/>
<protein>
    <recommendedName>
        <fullName evidence="1">DUF4124 domain-containing protein</fullName>
    </recommendedName>
</protein>
<feature type="domain" description="DUF4124" evidence="1">
    <location>
        <begin position="8"/>
        <end position="54"/>
    </location>
</feature>
<organism evidence="2 3">
    <name type="scientific">Alcanivorax borkumensis (strain ATCC 700651 / DSM 11573 / NCIMB 13689 / SK2)</name>
    <dbReference type="NCBI Taxonomy" id="393595"/>
    <lineage>
        <taxon>Bacteria</taxon>
        <taxon>Pseudomonadati</taxon>
        <taxon>Pseudomonadota</taxon>
        <taxon>Gammaproteobacteria</taxon>
        <taxon>Oceanospirillales</taxon>
        <taxon>Alcanivoracaceae</taxon>
        <taxon>Alcanivorax</taxon>
    </lineage>
</organism>
<evidence type="ECO:0000313" key="2">
    <source>
        <dbReference type="EMBL" id="CAL17502.1"/>
    </source>
</evidence>
<dbReference type="KEGG" id="abo:ABO_2054"/>
<dbReference type="EMBL" id="AM286690">
    <property type="protein sequence ID" value="CAL17502.1"/>
    <property type="molecule type" value="Genomic_DNA"/>
</dbReference>
<gene>
    <name evidence="2" type="ordered locus">ABO_2054</name>
</gene>